<dbReference type="EMBL" id="AAIETE010000001">
    <property type="protein sequence ID" value="ECD4525564.1"/>
    <property type="molecule type" value="Genomic_DNA"/>
</dbReference>
<gene>
    <name evidence="1" type="ORF">E0940_01775</name>
</gene>
<organism evidence="1">
    <name type="scientific">Salmonella enterica subsp. enterica serovar Mapo</name>
    <dbReference type="NCBI Taxonomy" id="2564752"/>
    <lineage>
        <taxon>Bacteria</taxon>
        <taxon>Pseudomonadati</taxon>
        <taxon>Pseudomonadota</taxon>
        <taxon>Gammaproteobacteria</taxon>
        <taxon>Enterobacterales</taxon>
        <taxon>Enterobacteriaceae</taxon>
        <taxon>Salmonella</taxon>
    </lineage>
</organism>
<comment type="caution">
    <text evidence="1">The sequence shown here is derived from an EMBL/GenBank/DDBJ whole genome shotgun (WGS) entry which is preliminary data.</text>
</comment>
<protein>
    <submittedName>
        <fullName evidence="1">Uncharacterized protein</fullName>
    </submittedName>
</protein>
<proteinExistence type="predicted"/>
<name>A0A5H7IBA4_SALET</name>
<dbReference type="AlphaFoldDB" id="A0A5H7IBA4"/>
<accession>A0A5H7IBA4</accession>
<evidence type="ECO:0000313" key="1">
    <source>
        <dbReference type="EMBL" id="ECD4525564.1"/>
    </source>
</evidence>
<reference evidence="1" key="1">
    <citation type="submission" date="2019-03" db="EMBL/GenBank/DDBJ databases">
        <authorList>
            <person name="Ashton P.M."/>
            <person name="Dallman T."/>
            <person name="Nair S."/>
            <person name="De Pinna E."/>
            <person name="Peters T."/>
            <person name="Grant K."/>
        </authorList>
    </citation>
    <scope>NUCLEOTIDE SEQUENCE</scope>
    <source>
        <strain evidence="1">266927</strain>
    </source>
</reference>
<sequence length="87" mass="9901">MFLALFYGNLSNLERDREIKGWESICSSILDTASQNDQSALNGLFKALAMTDGSFTINHYCCSQPGHYLWLLSPFHHVILHRQPACR</sequence>